<sequence length="734" mass="83105">MNADIRDDDGFTPLQWARMNGKSEMERLLRQHTGSDIKEDNWPVYMERPLESHNSTAHYEAQQSHYSCGSRFYERFLKGGSLDLLSEAIAQYKQANSLDPDGSDGLMGISKFYQCKYQHTNDQQDLDLAIEASEMEYRIRGSIQAALPLCQLLIERCEQMRPSATDLNRILEIYRVAMFGGERYLSDDILDGRFEAICAYAYFYLRFKDARSALIPLKLVISLLSEFIGPGFHLEYRYSNIAQTHRITSTAVGTAIETGEMSLALDWFEQGRCILWSQILRLRMPVDELRSDAPKLVQDMDSIFAQLSECERIIGQYPAGAPFAPGREPAVMRYSVLVNEFEGLIDQARRLPGHENFLQRKTLEDLKQVTALGAVVALHVHERSSNALILLPNHNDILHVSLPQLTLQHAERMQSDFRKVFSLGRMRGERATYWQYNDFEHMERILSYMWTSIVKPVLEATGYYTPVPPSHPPRIIWCASGLLSFLPLHAAGIYYKSCSEQPKALDYAVHSYTPSLFALLNAFQQSVKTMGRKEQPAVFAVSQPATPGAGRLPGTVSEVEAIEKALGTEKLTWLNDSTATTAALLAGIKQHSWIHLACHRVQNQENPLQSKLLLHNGSVALRSIMPRTVHRRKALTILSACQTATGSESIPEEVVHLAAGMFMIGFQSVVGTMWSIQDADVPVVMNAFYRYLVDEVHSDSTQSAYALHYAVKELREKIRQEKFLQWVPFIHFGV</sequence>
<dbReference type="InterPro" id="IPR024983">
    <property type="entry name" value="CHAT_dom"/>
</dbReference>
<dbReference type="AlphaFoldDB" id="A0A8H5FJ75"/>
<dbReference type="Pfam" id="PF12770">
    <property type="entry name" value="CHAT"/>
    <property type="match status" value="1"/>
</dbReference>
<gene>
    <name evidence="2" type="ORF">D9758_012074</name>
</gene>
<feature type="domain" description="CHAT" evidence="1">
    <location>
        <begin position="450"/>
        <end position="733"/>
    </location>
</feature>
<organism evidence="2 3">
    <name type="scientific">Tetrapyrgos nigripes</name>
    <dbReference type="NCBI Taxonomy" id="182062"/>
    <lineage>
        <taxon>Eukaryota</taxon>
        <taxon>Fungi</taxon>
        <taxon>Dikarya</taxon>
        <taxon>Basidiomycota</taxon>
        <taxon>Agaricomycotina</taxon>
        <taxon>Agaricomycetes</taxon>
        <taxon>Agaricomycetidae</taxon>
        <taxon>Agaricales</taxon>
        <taxon>Marasmiineae</taxon>
        <taxon>Marasmiaceae</taxon>
        <taxon>Tetrapyrgos</taxon>
    </lineage>
</organism>
<evidence type="ECO:0000313" key="2">
    <source>
        <dbReference type="EMBL" id="KAF5338789.1"/>
    </source>
</evidence>
<protein>
    <recommendedName>
        <fullName evidence="1">CHAT domain-containing protein</fullName>
    </recommendedName>
</protein>
<evidence type="ECO:0000259" key="1">
    <source>
        <dbReference type="Pfam" id="PF12770"/>
    </source>
</evidence>
<comment type="caution">
    <text evidence="2">The sequence shown here is derived from an EMBL/GenBank/DDBJ whole genome shotgun (WGS) entry which is preliminary data.</text>
</comment>
<dbReference type="EMBL" id="JAACJM010000191">
    <property type="protein sequence ID" value="KAF5338789.1"/>
    <property type="molecule type" value="Genomic_DNA"/>
</dbReference>
<proteinExistence type="predicted"/>
<accession>A0A8H5FJ75</accession>
<dbReference type="Proteomes" id="UP000559256">
    <property type="component" value="Unassembled WGS sequence"/>
</dbReference>
<evidence type="ECO:0000313" key="3">
    <source>
        <dbReference type="Proteomes" id="UP000559256"/>
    </source>
</evidence>
<dbReference type="OrthoDB" id="9991317at2759"/>
<keyword evidence="3" id="KW-1185">Reference proteome</keyword>
<name>A0A8H5FJ75_9AGAR</name>
<reference evidence="2 3" key="1">
    <citation type="journal article" date="2020" name="ISME J.">
        <title>Uncovering the hidden diversity of litter-decomposition mechanisms in mushroom-forming fungi.</title>
        <authorList>
            <person name="Floudas D."/>
            <person name="Bentzer J."/>
            <person name="Ahren D."/>
            <person name="Johansson T."/>
            <person name="Persson P."/>
            <person name="Tunlid A."/>
        </authorList>
    </citation>
    <scope>NUCLEOTIDE SEQUENCE [LARGE SCALE GENOMIC DNA]</scope>
    <source>
        <strain evidence="2 3">CBS 291.85</strain>
    </source>
</reference>